<organism evidence="12 13">
    <name type="scientific">Thamnocephalis sphaerospora</name>
    <dbReference type="NCBI Taxonomy" id="78915"/>
    <lineage>
        <taxon>Eukaryota</taxon>
        <taxon>Fungi</taxon>
        <taxon>Fungi incertae sedis</taxon>
        <taxon>Zoopagomycota</taxon>
        <taxon>Zoopagomycotina</taxon>
        <taxon>Zoopagomycetes</taxon>
        <taxon>Zoopagales</taxon>
        <taxon>Sigmoideomycetaceae</taxon>
        <taxon>Thamnocephalis</taxon>
    </lineage>
</organism>
<keyword evidence="3 9" id="KW-0489">Methyltransferase</keyword>
<keyword evidence="5 9" id="KW-0949">S-adenosyl-L-methionine</keyword>
<dbReference type="SUPFAM" id="SSF53335">
    <property type="entry name" value="S-adenosyl-L-methionine-dependent methyltransferases"/>
    <property type="match status" value="1"/>
</dbReference>
<dbReference type="InterPro" id="IPR001737">
    <property type="entry name" value="KsgA/Erm"/>
</dbReference>
<keyword evidence="2 10" id="KW-0698">rRNA processing</keyword>
<gene>
    <name evidence="12" type="ORF">THASP1DRAFT_19311</name>
</gene>
<dbReference type="PANTHER" id="PTHR11727:SF7">
    <property type="entry name" value="DIMETHYLADENOSINE TRANSFERASE-RELATED"/>
    <property type="match status" value="1"/>
</dbReference>
<comment type="similarity">
    <text evidence="8 9 10">Belongs to the class I-like SAM-binding methyltransferase superfamily. rRNA adenine N(6)-methyltransferase family.</text>
</comment>
<comment type="function">
    <text evidence="1">Specifically dimethylates two adjacent adenosines in the loop of a conserved hairpin near the 3'-end of 18S rRNA in the 40S particle.</text>
</comment>
<feature type="domain" description="Ribosomal RNA adenine methylase transferase N-terminal" evidence="11">
    <location>
        <begin position="37"/>
        <end position="206"/>
    </location>
</feature>
<evidence type="ECO:0000256" key="8">
    <source>
        <dbReference type="ARBA" id="ARBA00061109"/>
    </source>
</evidence>
<evidence type="ECO:0000256" key="10">
    <source>
        <dbReference type="RuleBase" id="RU362106"/>
    </source>
</evidence>
<dbReference type="GO" id="GO:0003723">
    <property type="term" value="F:RNA binding"/>
    <property type="evidence" value="ECO:0007669"/>
    <property type="project" value="UniProtKB-UniRule"/>
</dbReference>
<evidence type="ECO:0000256" key="5">
    <source>
        <dbReference type="ARBA" id="ARBA00022691"/>
    </source>
</evidence>
<feature type="binding site" evidence="9">
    <location>
        <position position="30"/>
    </location>
    <ligand>
        <name>S-adenosyl-L-methionine</name>
        <dbReference type="ChEBI" id="CHEBI:59789"/>
    </ligand>
</feature>
<evidence type="ECO:0000256" key="3">
    <source>
        <dbReference type="ARBA" id="ARBA00022603"/>
    </source>
</evidence>
<dbReference type="InterPro" id="IPR011530">
    <property type="entry name" value="rRNA_adenine_dimethylase"/>
</dbReference>
<feature type="binding site" evidence="9">
    <location>
        <position position="57"/>
    </location>
    <ligand>
        <name>S-adenosyl-L-methionine</name>
        <dbReference type="ChEBI" id="CHEBI:59789"/>
    </ligand>
</feature>
<feature type="binding site" evidence="9">
    <location>
        <position position="78"/>
    </location>
    <ligand>
        <name>S-adenosyl-L-methionine</name>
        <dbReference type="ChEBI" id="CHEBI:59789"/>
    </ligand>
</feature>
<dbReference type="Gene3D" id="1.10.8.480">
    <property type="match status" value="1"/>
</dbReference>
<dbReference type="Proteomes" id="UP000271241">
    <property type="component" value="Unassembled WGS sequence"/>
</dbReference>
<evidence type="ECO:0000256" key="4">
    <source>
        <dbReference type="ARBA" id="ARBA00022679"/>
    </source>
</evidence>
<dbReference type="InterPro" id="IPR020598">
    <property type="entry name" value="rRNA_Ade_methylase_Trfase_N"/>
</dbReference>
<evidence type="ECO:0000256" key="9">
    <source>
        <dbReference type="PROSITE-ProRule" id="PRU01026"/>
    </source>
</evidence>
<keyword evidence="6 9" id="KW-0694">RNA-binding</keyword>
<dbReference type="CDD" id="cd02440">
    <property type="entry name" value="AdoMet_MTases"/>
    <property type="match status" value="1"/>
</dbReference>
<sequence length="306" mass="35174">MSRSSRKEVKKDEREKRAFGVLFNKQLGQHILKNPLVVQNIIDRAEIRPTDTVLEVGPGTGNLTVKMLDKAKQVVAVEMDNRLAAELTKRVQGTPEQRKLRIIHGDVMKTDLPFFDICVSNTPYQISSPLTFKLLMHRPMFRCALLMFQREFALRLIARPGDELYCRLSVNVQLYAKVEHVMKISKNSFRPPPKVESSIVRLEPRNPPPPVDFKEWDGLMRILFVRKNKTVAANFKSDSVLKMLEQNYKTFCALKEIMIDADFDIKAKVTQVLQSVGYADARSAKMDLDDFLKLLYAFNQEGIHFC</sequence>
<keyword evidence="13" id="KW-1185">Reference proteome</keyword>
<dbReference type="FunFam" id="1.10.8.480:FF:000002">
    <property type="entry name" value="rRNA adenine N(6)-methyltransferase"/>
    <property type="match status" value="1"/>
</dbReference>
<dbReference type="STRING" id="78915.A0A4P9XJ76"/>
<dbReference type="PROSITE" id="PS01131">
    <property type="entry name" value="RRNA_A_DIMETH"/>
    <property type="match status" value="1"/>
</dbReference>
<evidence type="ECO:0000256" key="2">
    <source>
        <dbReference type="ARBA" id="ARBA00022552"/>
    </source>
</evidence>
<feature type="binding site" evidence="9">
    <location>
        <position position="32"/>
    </location>
    <ligand>
        <name>S-adenosyl-L-methionine</name>
        <dbReference type="ChEBI" id="CHEBI:59789"/>
    </ligand>
</feature>
<evidence type="ECO:0000256" key="6">
    <source>
        <dbReference type="ARBA" id="ARBA00022884"/>
    </source>
</evidence>
<dbReference type="GO" id="GO:0052909">
    <property type="term" value="F:18S rRNA (adenine(1779)-N(6)/adenine(1780)-N(6))-dimethyltransferase activity"/>
    <property type="evidence" value="ECO:0007669"/>
    <property type="project" value="UniProtKB-EC"/>
</dbReference>
<evidence type="ECO:0000313" key="12">
    <source>
        <dbReference type="EMBL" id="RKP05804.1"/>
    </source>
</evidence>
<dbReference type="FunFam" id="3.40.50.150:FF:000007">
    <property type="entry name" value="rRNA adenine N(6)-methyltransferase"/>
    <property type="match status" value="1"/>
</dbReference>
<dbReference type="EMBL" id="KZ993028">
    <property type="protein sequence ID" value="RKP05804.1"/>
    <property type="molecule type" value="Genomic_DNA"/>
</dbReference>
<dbReference type="SMART" id="SM00650">
    <property type="entry name" value="rADc"/>
    <property type="match status" value="1"/>
</dbReference>
<name>A0A4P9XJ76_9FUNG</name>
<evidence type="ECO:0000256" key="1">
    <source>
        <dbReference type="ARBA" id="ARBA00002977"/>
    </source>
</evidence>
<dbReference type="OrthoDB" id="74991at2759"/>
<evidence type="ECO:0000313" key="13">
    <source>
        <dbReference type="Proteomes" id="UP000271241"/>
    </source>
</evidence>
<feature type="binding site" evidence="9">
    <location>
        <position position="121"/>
    </location>
    <ligand>
        <name>S-adenosyl-L-methionine</name>
        <dbReference type="ChEBI" id="CHEBI:59789"/>
    </ligand>
</feature>
<reference evidence="13" key="1">
    <citation type="journal article" date="2018" name="Nat. Microbiol.">
        <title>Leveraging single-cell genomics to expand the fungal tree of life.</title>
        <authorList>
            <person name="Ahrendt S.R."/>
            <person name="Quandt C.A."/>
            <person name="Ciobanu D."/>
            <person name="Clum A."/>
            <person name="Salamov A."/>
            <person name="Andreopoulos B."/>
            <person name="Cheng J.F."/>
            <person name="Woyke T."/>
            <person name="Pelin A."/>
            <person name="Henrissat B."/>
            <person name="Reynolds N.K."/>
            <person name="Benny G.L."/>
            <person name="Smith M.E."/>
            <person name="James T.Y."/>
            <person name="Grigoriev I.V."/>
        </authorList>
    </citation>
    <scope>NUCLEOTIDE SEQUENCE [LARGE SCALE GENOMIC DNA]</scope>
    <source>
        <strain evidence="13">RSA 1356</strain>
    </source>
</reference>
<comment type="catalytic activity">
    <reaction evidence="7">
        <text>adenosine(1779)/adenosine(1780) in 18S rRNA + 4 S-adenosyl-L-methionine = N(6)-dimethyladenosine(1779)/N(6)-dimethyladenosine(1780) in 18S rRNA + 4 S-adenosyl-L-homocysteine + 4 H(+)</text>
        <dbReference type="Rhea" id="RHEA:42780"/>
        <dbReference type="Rhea" id="RHEA-COMP:10234"/>
        <dbReference type="Rhea" id="RHEA-COMP:10236"/>
        <dbReference type="ChEBI" id="CHEBI:15378"/>
        <dbReference type="ChEBI" id="CHEBI:57856"/>
        <dbReference type="ChEBI" id="CHEBI:59789"/>
        <dbReference type="ChEBI" id="CHEBI:74411"/>
        <dbReference type="ChEBI" id="CHEBI:74493"/>
        <dbReference type="EC" id="2.1.1.183"/>
    </reaction>
</comment>
<proteinExistence type="inferred from homology"/>
<dbReference type="EC" id="2.1.1.-" evidence="10"/>
<protein>
    <recommendedName>
        <fullName evidence="10">rRNA adenine N(6)-methyltransferase</fullName>
        <ecNumber evidence="10">2.1.1.-</ecNumber>
    </recommendedName>
</protein>
<dbReference type="NCBIfam" id="TIGR00755">
    <property type="entry name" value="ksgA"/>
    <property type="match status" value="1"/>
</dbReference>
<dbReference type="InterPro" id="IPR020596">
    <property type="entry name" value="rRNA_Ade_Mease_Trfase_CS"/>
</dbReference>
<dbReference type="PROSITE" id="PS51689">
    <property type="entry name" value="SAM_RNA_A_N6_MT"/>
    <property type="match status" value="1"/>
</dbReference>
<dbReference type="AlphaFoldDB" id="A0A4P9XJ76"/>
<dbReference type="InterPro" id="IPR029063">
    <property type="entry name" value="SAM-dependent_MTases_sf"/>
</dbReference>
<accession>A0A4P9XJ76</accession>
<evidence type="ECO:0000259" key="11">
    <source>
        <dbReference type="SMART" id="SM00650"/>
    </source>
</evidence>
<dbReference type="Pfam" id="PF00398">
    <property type="entry name" value="RrnaAD"/>
    <property type="match status" value="1"/>
</dbReference>
<dbReference type="Gene3D" id="3.40.50.150">
    <property type="entry name" value="Vaccinia Virus protein VP39"/>
    <property type="match status" value="1"/>
</dbReference>
<keyword evidence="4 9" id="KW-0808">Transferase</keyword>
<evidence type="ECO:0000256" key="7">
    <source>
        <dbReference type="ARBA" id="ARBA00049478"/>
    </source>
</evidence>
<feature type="binding site" evidence="9">
    <location>
        <position position="106"/>
    </location>
    <ligand>
        <name>S-adenosyl-L-methionine</name>
        <dbReference type="ChEBI" id="CHEBI:59789"/>
    </ligand>
</feature>
<dbReference type="PANTHER" id="PTHR11727">
    <property type="entry name" value="DIMETHYLADENOSINE TRANSFERASE"/>
    <property type="match status" value="1"/>
</dbReference>